<dbReference type="Proteomes" id="UP000887116">
    <property type="component" value="Unassembled WGS sequence"/>
</dbReference>
<evidence type="ECO:0000313" key="2">
    <source>
        <dbReference type="Proteomes" id="UP000887116"/>
    </source>
</evidence>
<dbReference type="AlphaFoldDB" id="A0A8X6KJ95"/>
<gene>
    <name evidence="1" type="ORF">TNCT_716331</name>
</gene>
<protein>
    <submittedName>
        <fullName evidence="1">Uncharacterized protein</fullName>
    </submittedName>
</protein>
<evidence type="ECO:0000313" key="1">
    <source>
        <dbReference type="EMBL" id="GFQ73593.1"/>
    </source>
</evidence>
<reference evidence="1" key="1">
    <citation type="submission" date="2020-07" db="EMBL/GenBank/DDBJ databases">
        <title>Multicomponent nature underlies the extraordinary mechanical properties of spider dragline silk.</title>
        <authorList>
            <person name="Kono N."/>
            <person name="Nakamura H."/>
            <person name="Mori M."/>
            <person name="Yoshida Y."/>
            <person name="Ohtoshi R."/>
            <person name="Malay A.D."/>
            <person name="Moran D.A.P."/>
            <person name="Tomita M."/>
            <person name="Numata K."/>
            <person name="Arakawa K."/>
        </authorList>
    </citation>
    <scope>NUCLEOTIDE SEQUENCE</scope>
</reference>
<name>A0A8X6KJ95_TRICU</name>
<organism evidence="1 2">
    <name type="scientific">Trichonephila clavata</name>
    <name type="common">Joro spider</name>
    <name type="synonym">Nephila clavata</name>
    <dbReference type="NCBI Taxonomy" id="2740835"/>
    <lineage>
        <taxon>Eukaryota</taxon>
        <taxon>Metazoa</taxon>
        <taxon>Ecdysozoa</taxon>
        <taxon>Arthropoda</taxon>
        <taxon>Chelicerata</taxon>
        <taxon>Arachnida</taxon>
        <taxon>Araneae</taxon>
        <taxon>Araneomorphae</taxon>
        <taxon>Entelegynae</taxon>
        <taxon>Araneoidea</taxon>
        <taxon>Nephilidae</taxon>
        <taxon>Trichonephila</taxon>
    </lineage>
</organism>
<proteinExistence type="predicted"/>
<comment type="caution">
    <text evidence="1">The sequence shown here is derived from an EMBL/GenBank/DDBJ whole genome shotgun (WGS) entry which is preliminary data.</text>
</comment>
<keyword evidence="2" id="KW-1185">Reference proteome</keyword>
<sequence>MVFNYQENESHIVSLKTWHSPSHSISTLTHISSKLCGYHMFSNSLSGEYLVKMPTTKIYLHIRGELLKHQQYVVEHRFVGNEVASSSHECDCKCLQALLNVVLVE</sequence>
<accession>A0A8X6KJ95</accession>
<dbReference type="EMBL" id="BMAO01031247">
    <property type="protein sequence ID" value="GFQ73593.1"/>
    <property type="molecule type" value="Genomic_DNA"/>
</dbReference>